<proteinExistence type="predicted"/>
<comment type="caution">
    <text evidence="1">The sequence shown here is derived from an EMBL/GenBank/DDBJ whole genome shotgun (WGS) entry which is preliminary data.</text>
</comment>
<protein>
    <submittedName>
        <fullName evidence="1">Uncharacterized protein</fullName>
    </submittedName>
</protein>
<dbReference type="Gene3D" id="1.25.40.10">
    <property type="entry name" value="Tetratricopeptide repeat domain"/>
    <property type="match status" value="2"/>
</dbReference>
<accession>A0ABR2N0W9</accession>
<evidence type="ECO:0000313" key="1">
    <source>
        <dbReference type="EMBL" id="KAK8969291.1"/>
    </source>
</evidence>
<keyword evidence="2" id="KW-1185">Reference proteome</keyword>
<dbReference type="SUPFAM" id="SSF48452">
    <property type="entry name" value="TPR-like"/>
    <property type="match status" value="1"/>
</dbReference>
<dbReference type="Pfam" id="PF13432">
    <property type="entry name" value="TPR_16"/>
    <property type="match status" value="2"/>
</dbReference>
<name>A0ABR2N0W9_9ASPA</name>
<dbReference type="Proteomes" id="UP001412067">
    <property type="component" value="Unassembled WGS sequence"/>
</dbReference>
<reference evidence="1 2" key="1">
    <citation type="journal article" date="2022" name="Nat. Plants">
        <title>Genomes of leafy and leafless Platanthera orchids illuminate the evolution of mycoheterotrophy.</title>
        <authorList>
            <person name="Li M.H."/>
            <person name="Liu K.W."/>
            <person name="Li Z."/>
            <person name="Lu H.C."/>
            <person name="Ye Q.L."/>
            <person name="Zhang D."/>
            <person name="Wang J.Y."/>
            <person name="Li Y.F."/>
            <person name="Zhong Z.M."/>
            <person name="Liu X."/>
            <person name="Yu X."/>
            <person name="Liu D.K."/>
            <person name="Tu X.D."/>
            <person name="Liu B."/>
            <person name="Hao Y."/>
            <person name="Liao X.Y."/>
            <person name="Jiang Y.T."/>
            <person name="Sun W.H."/>
            <person name="Chen J."/>
            <person name="Chen Y.Q."/>
            <person name="Ai Y."/>
            <person name="Zhai J.W."/>
            <person name="Wu S.S."/>
            <person name="Zhou Z."/>
            <person name="Hsiao Y.Y."/>
            <person name="Wu W.L."/>
            <person name="Chen Y.Y."/>
            <person name="Lin Y.F."/>
            <person name="Hsu J.L."/>
            <person name="Li C.Y."/>
            <person name="Wang Z.W."/>
            <person name="Zhao X."/>
            <person name="Zhong W.Y."/>
            <person name="Ma X.K."/>
            <person name="Ma L."/>
            <person name="Huang J."/>
            <person name="Chen G.Z."/>
            <person name="Huang M.Z."/>
            <person name="Huang L."/>
            <person name="Peng D.H."/>
            <person name="Luo Y.B."/>
            <person name="Zou S.Q."/>
            <person name="Chen S.P."/>
            <person name="Lan S."/>
            <person name="Tsai W.C."/>
            <person name="Van de Peer Y."/>
            <person name="Liu Z.J."/>
        </authorList>
    </citation>
    <scope>NUCLEOTIDE SEQUENCE [LARGE SCALE GENOMIC DNA]</scope>
    <source>
        <strain evidence="1">Lor288</strain>
    </source>
</reference>
<dbReference type="InterPro" id="IPR011990">
    <property type="entry name" value="TPR-like_helical_dom_sf"/>
</dbReference>
<dbReference type="EMBL" id="JBBWWR010000003">
    <property type="protein sequence ID" value="KAK8969291.1"/>
    <property type="molecule type" value="Genomic_DNA"/>
</dbReference>
<organism evidence="1 2">
    <name type="scientific">Platanthera guangdongensis</name>
    <dbReference type="NCBI Taxonomy" id="2320717"/>
    <lineage>
        <taxon>Eukaryota</taxon>
        <taxon>Viridiplantae</taxon>
        <taxon>Streptophyta</taxon>
        <taxon>Embryophyta</taxon>
        <taxon>Tracheophyta</taxon>
        <taxon>Spermatophyta</taxon>
        <taxon>Magnoliopsida</taxon>
        <taxon>Liliopsida</taxon>
        <taxon>Asparagales</taxon>
        <taxon>Orchidaceae</taxon>
        <taxon>Orchidoideae</taxon>
        <taxon>Orchideae</taxon>
        <taxon>Orchidinae</taxon>
        <taxon>Platanthera</taxon>
    </lineage>
</organism>
<dbReference type="PANTHER" id="PTHR36350:SF3">
    <property type="entry name" value="TRANSMEMBRANE PROTEIN"/>
    <property type="match status" value="1"/>
</dbReference>
<gene>
    <name evidence="1" type="ORF">KSP40_PGU018323</name>
</gene>
<evidence type="ECO:0000313" key="2">
    <source>
        <dbReference type="Proteomes" id="UP001412067"/>
    </source>
</evidence>
<dbReference type="PANTHER" id="PTHR36350">
    <property type="entry name" value="TRANSMEMBRANE PROTEIN"/>
    <property type="match status" value="1"/>
</dbReference>
<sequence>MECFPTASSFNGHQLLFSSISLKHKSSPFPKTLFYPLHPSSNSTVPRASSVKAACSKSKPHPLAHRIKTLATGAVILSAATAGLLSGRLSRALAEAPQSPATMESSVADSNGEIQVEFKNSKSEDSSPLSVLLESNTDAVDALRSLLYQKLEEGEDSEALLILRRLMVAQPAEFEWKFVTARLLNEMGKLAEARQLLDEILAADPLSFKALFENAVLMDRCGEGGAAIECLERTLELARAEQNKEAARDVRLILAQIHYLQRNVDAALSTYDELAREDPKDCRPYFCQGVIYTLLGRDKEAREKFAKYNDISEKKAEVNAYLQTPLSRVKLFGSGD</sequence>